<dbReference type="InterPro" id="IPR040375">
    <property type="entry name" value="DGCR8"/>
</dbReference>
<dbReference type="PROSITE" id="PS50137">
    <property type="entry name" value="DS_RBD"/>
    <property type="match status" value="1"/>
</dbReference>
<sequence length="190" mass="21125">MEANLKPQHKGFFLNPQGKTSISILHEYVQKVLKSTINYQSSSTPYGCSARLKMNLNNRVMSATSIKEKLMLLQEKQRREQQLQQNGEPIDSEFVVLGSGCGNSKKTAKLDAARSALKVLIPAIDFDAEGIAVNQRNEGEAAEKEQEDAVALFDMLPIEDSRIPDLSLRAGQPSPYLLLQVSCLIKLFFI</sequence>
<reference evidence="4" key="1">
    <citation type="submission" date="2017-02" db="UniProtKB">
        <authorList>
            <consortium name="WormBaseParasite"/>
        </authorList>
    </citation>
    <scope>IDENTIFICATION</scope>
</reference>
<proteinExistence type="predicted"/>
<evidence type="ECO:0000259" key="2">
    <source>
        <dbReference type="PROSITE" id="PS50137"/>
    </source>
</evidence>
<dbReference type="GO" id="GO:0070877">
    <property type="term" value="C:microprocessor complex"/>
    <property type="evidence" value="ECO:0007669"/>
    <property type="project" value="InterPro"/>
</dbReference>
<organism evidence="3 4">
    <name type="scientific">Ascaris lumbricoides</name>
    <name type="common">Giant roundworm</name>
    <dbReference type="NCBI Taxonomy" id="6252"/>
    <lineage>
        <taxon>Eukaryota</taxon>
        <taxon>Metazoa</taxon>
        <taxon>Ecdysozoa</taxon>
        <taxon>Nematoda</taxon>
        <taxon>Chromadorea</taxon>
        <taxon>Rhabditida</taxon>
        <taxon>Spirurina</taxon>
        <taxon>Ascaridomorpha</taxon>
        <taxon>Ascaridoidea</taxon>
        <taxon>Ascarididae</taxon>
        <taxon>Ascaris</taxon>
    </lineage>
</organism>
<dbReference type="GO" id="GO:0003725">
    <property type="term" value="F:double-stranded RNA binding"/>
    <property type="evidence" value="ECO:0007669"/>
    <property type="project" value="TreeGrafter"/>
</dbReference>
<accession>A0A0M3IT09</accession>
<feature type="domain" description="DRBM" evidence="2">
    <location>
        <begin position="20"/>
        <end position="122"/>
    </location>
</feature>
<evidence type="ECO:0000256" key="1">
    <source>
        <dbReference type="PROSITE-ProRule" id="PRU00266"/>
    </source>
</evidence>
<dbReference type="Gene3D" id="3.30.160.590">
    <property type="match status" value="1"/>
</dbReference>
<dbReference type="GO" id="GO:0042802">
    <property type="term" value="F:identical protein binding"/>
    <property type="evidence" value="ECO:0007669"/>
    <property type="project" value="InterPro"/>
</dbReference>
<dbReference type="AlphaFoldDB" id="A0A0M3IT09"/>
<dbReference type="GO" id="GO:0070878">
    <property type="term" value="F:primary miRNA binding"/>
    <property type="evidence" value="ECO:0007669"/>
    <property type="project" value="TreeGrafter"/>
</dbReference>
<dbReference type="InterPro" id="IPR014720">
    <property type="entry name" value="dsRBD_dom"/>
</dbReference>
<dbReference type="Gene3D" id="3.30.160.20">
    <property type="match status" value="1"/>
</dbReference>
<dbReference type="PANTHER" id="PTHR13482">
    <property type="entry name" value="MICRORNA PROCESSOR COMPLEX SUBUNIT DGCR8"/>
    <property type="match status" value="1"/>
</dbReference>
<evidence type="ECO:0000313" key="3">
    <source>
        <dbReference type="Proteomes" id="UP000036681"/>
    </source>
</evidence>
<dbReference type="SUPFAM" id="SSF54768">
    <property type="entry name" value="dsRNA-binding domain-like"/>
    <property type="match status" value="1"/>
</dbReference>
<dbReference type="GO" id="GO:0031053">
    <property type="term" value="P:primary miRNA processing"/>
    <property type="evidence" value="ECO:0007669"/>
    <property type="project" value="InterPro"/>
</dbReference>
<evidence type="ECO:0000313" key="4">
    <source>
        <dbReference type="WBParaSite" id="ALUE_0002188701-mRNA-1"/>
    </source>
</evidence>
<dbReference type="Proteomes" id="UP000036681">
    <property type="component" value="Unplaced"/>
</dbReference>
<name>A0A0M3IT09_ASCLU</name>
<protein>
    <submittedName>
        <fullName evidence="4">DRBM domain-containing protein</fullName>
    </submittedName>
</protein>
<keyword evidence="1" id="KW-0694">RNA-binding</keyword>
<keyword evidence="3" id="KW-1185">Reference proteome</keyword>
<dbReference type="GO" id="GO:0020037">
    <property type="term" value="F:heme binding"/>
    <property type="evidence" value="ECO:0007669"/>
    <property type="project" value="InterPro"/>
</dbReference>
<dbReference type="PANTHER" id="PTHR13482:SF3">
    <property type="entry name" value="MICROPROCESSOR COMPLEX SUBUNIT DGCR8"/>
    <property type="match status" value="1"/>
</dbReference>
<dbReference type="WBParaSite" id="ALUE_0002188701-mRNA-1">
    <property type="protein sequence ID" value="ALUE_0002188701-mRNA-1"/>
    <property type="gene ID" value="ALUE_0002188701"/>
</dbReference>